<dbReference type="KEGG" id="oni:Osc7112_3661"/>
<dbReference type="OrthoDB" id="424142at2"/>
<reference evidence="9 10" key="1">
    <citation type="submission" date="2012-05" db="EMBL/GenBank/DDBJ databases">
        <title>Finished chromosome of genome of Oscillatoria sp. PCC 7112.</title>
        <authorList>
            <consortium name="US DOE Joint Genome Institute"/>
            <person name="Gugger M."/>
            <person name="Coursin T."/>
            <person name="Rippka R."/>
            <person name="Tandeau De Marsac N."/>
            <person name="Huntemann M."/>
            <person name="Wei C.-L."/>
            <person name="Han J."/>
            <person name="Detter J.C."/>
            <person name="Han C."/>
            <person name="Tapia R."/>
            <person name="Davenport K."/>
            <person name="Daligault H."/>
            <person name="Erkkila T."/>
            <person name="Gu W."/>
            <person name="Munk A.C.C."/>
            <person name="Teshima H."/>
            <person name="Xu Y."/>
            <person name="Chain P."/>
            <person name="Chen A."/>
            <person name="Krypides N."/>
            <person name="Mavromatis K."/>
            <person name="Markowitz V."/>
            <person name="Szeto E."/>
            <person name="Ivanova N."/>
            <person name="Mikhailova N."/>
            <person name="Ovchinnikova G."/>
            <person name="Pagani I."/>
            <person name="Pati A."/>
            <person name="Goodwin L."/>
            <person name="Peters L."/>
            <person name="Pitluck S."/>
            <person name="Woyke T."/>
            <person name="Kerfeld C."/>
        </authorList>
    </citation>
    <scope>NUCLEOTIDE SEQUENCE [LARGE SCALE GENOMIC DNA]</scope>
    <source>
        <strain evidence="9 10">PCC 7112</strain>
    </source>
</reference>
<evidence type="ECO:0000256" key="7">
    <source>
        <dbReference type="SAM" id="Phobius"/>
    </source>
</evidence>
<protein>
    <submittedName>
        <fullName evidence="9">Secretion protein HlyD family protein</fullName>
    </submittedName>
</protein>
<feature type="transmembrane region" description="Helical" evidence="7">
    <location>
        <begin position="25"/>
        <end position="46"/>
    </location>
</feature>
<keyword evidence="5 7" id="KW-0472">Membrane</keyword>
<dbReference type="Gene3D" id="2.40.30.170">
    <property type="match status" value="1"/>
</dbReference>
<comment type="subcellular location">
    <subcellularLocation>
        <location evidence="1">Membrane</location>
        <topology evidence="1">Single-pass membrane protein</topology>
    </subcellularLocation>
</comment>
<feature type="coiled-coil region" evidence="6">
    <location>
        <begin position="98"/>
        <end position="132"/>
    </location>
</feature>
<dbReference type="InterPro" id="IPR050739">
    <property type="entry name" value="MFP"/>
</dbReference>
<dbReference type="Proteomes" id="UP000010478">
    <property type="component" value="Chromosome"/>
</dbReference>
<feature type="domain" description="AprE-like beta-barrel" evidence="8">
    <location>
        <begin position="244"/>
        <end position="321"/>
    </location>
</feature>
<feature type="coiled-coil region" evidence="6">
    <location>
        <begin position="182"/>
        <end position="209"/>
    </location>
</feature>
<organism evidence="9 10">
    <name type="scientific">Phormidium nigroviride PCC 7112</name>
    <dbReference type="NCBI Taxonomy" id="179408"/>
    <lineage>
        <taxon>Bacteria</taxon>
        <taxon>Bacillati</taxon>
        <taxon>Cyanobacteriota</taxon>
        <taxon>Cyanophyceae</taxon>
        <taxon>Oscillatoriophycideae</taxon>
        <taxon>Oscillatoriales</taxon>
        <taxon>Oscillatoriaceae</taxon>
        <taxon>Phormidium</taxon>
    </lineage>
</organism>
<dbReference type="PATRIC" id="fig|179408.3.peg.4504"/>
<dbReference type="HOGENOM" id="CLU_023976_6_1_3"/>
<dbReference type="Gene3D" id="2.40.50.100">
    <property type="match status" value="1"/>
</dbReference>
<gene>
    <name evidence="9" type="ORF">Osc7112_3661</name>
</gene>
<dbReference type="eggNOG" id="COG0845">
    <property type="taxonomic scope" value="Bacteria"/>
</dbReference>
<accession>K9VLC3</accession>
<evidence type="ECO:0000313" key="9">
    <source>
        <dbReference type="EMBL" id="AFZ08015.1"/>
    </source>
</evidence>
<name>K9VLC3_9CYAN</name>
<evidence type="ECO:0000256" key="5">
    <source>
        <dbReference type="ARBA" id="ARBA00023136"/>
    </source>
</evidence>
<dbReference type="EMBL" id="CP003614">
    <property type="protein sequence ID" value="AFZ08015.1"/>
    <property type="molecule type" value="Genomic_DNA"/>
</dbReference>
<evidence type="ECO:0000256" key="6">
    <source>
        <dbReference type="SAM" id="Coils"/>
    </source>
</evidence>
<dbReference type="InterPro" id="IPR058982">
    <property type="entry name" value="Beta-barrel_AprE"/>
</dbReference>
<evidence type="ECO:0000256" key="3">
    <source>
        <dbReference type="ARBA" id="ARBA00022692"/>
    </source>
</evidence>
<keyword evidence="4 7" id="KW-1133">Transmembrane helix</keyword>
<dbReference type="Pfam" id="PF26002">
    <property type="entry name" value="Beta-barrel_AprE"/>
    <property type="match status" value="1"/>
</dbReference>
<dbReference type="STRING" id="179408.Osc7112_3661"/>
<evidence type="ECO:0000259" key="8">
    <source>
        <dbReference type="Pfam" id="PF26002"/>
    </source>
</evidence>
<dbReference type="PANTHER" id="PTHR30386">
    <property type="entry name" value="MEMBRANE FUSION SUBUNIT OF EMRAB-TOLC MULTIDRUG EFFLUX PUMP"/>
    <property type="match status" value="1"/>
</dbReference>
<evidence type="ECO:0000256" key="2">
    <source>
        <dbReference type="ARBA" id="ARBA00009477"/>
    </source>
</evidence>
<dbReference type="PANTHER" id="PTHR30386:SF26">
    <property type="entry name" value="TRANSPORT PROTEIN COMB"/>
    <property type="match status" value="1"/>
</dbReference>
<keyword evidence="3 7" id="KW-0812">Transmembrane</keyword>
<comment type="similarity">
    <text evidence="2">Belongs to the membrane fusion protein (MFP) (TC 8.A.1) family.</text>
</comment>
<evidence type="ECO:0000256" key="4">
    <source>
        <dbReference type="ARBA" id="ARBA00022989"/>
    </source>
</evidence>
<keyword evidence="6" id="KW-0175">Coiled coil</keyword>
<dbReference type="RefSeq" id="WP_015177273.1">
    <property type="nucleotide sequence ID" value="NC_019729.1"/>
</dbReference>
<sequence length="371" mass="39922">MSLTPETTPAETFDNDQFLPPVSRWTTLGGILMVATFGGAIALASVTKYSATVKADAIVRPAGEVRVVQAATEGTVESIAVSENQTVKEGDAIAVVDASRLGAQKKQLEETINQSQTAAQQINQQLRDLENQILASAQFKTSQSGSSAQQELIESALVKFATSLPDVAERLGRSRRVLLVKQSSIQQQLIQAKKELNQIELKLENSVIRTPADGTILRLEVQNTGQTVQAGSAIAQIVPSDVPLVVKAKVASQDIARIQIGQPVQIRISALPFPDYGTLKGTVSEIAPDAIAPQNPANNLGTAYYEVAIKPEQTYLTKLKSANGQFFGNSQANVPRQYSIQSGMEGRADIITGQETVLTFVLRKARLLTDW</sequence>
<dbReference type="AlphaFoldDB" id="K9VLC3"/>
<keyword evidence="10" id="KW-1185">Reference proteome</keyword>
<proteinExistence type="inferred from homology"/>
<evidence type="ECO:0000313" key="10">
    <source>
        <dbReference type="Proteomes" id="UP000010478"/>
    </source>
</evidence>
<evidence type="ECO:0000256" key="1">
    <source>
        <dbReference type="ARBA" id="ARBA00004167"/>
    </source>
</evidence>